<keyword evidence="4" id="KW-1185">Reference proteome</keyword>
<dbReference type="PANTHER" id="PTHR12169">
    <property type="entry name" value="ATPASE N2B"/>
    <property type="match status" value="1"/>
</dbReference>
<keyword evidence="3" id="KW-0132">Cell division</keyword>
<dbReference type="Gene3D" id="3.40.50.300">
    <property type="entry name" value="P-loop containing nucleotide triphosphate hydrolases"/>
    <property type="match status" value="1"/>
</dbReference>
<keyword evidence="1" id="KW-0547">Nucleotide-binding</keyword>
<evidence type="ECO:0000313" key="4">
    <source>
        <dbReference type="Proteomes" id="UP000553963"/>
    </source>
</evidence>
<keyword evidence="3" id="KW-0131">Cell cycle</keyword>
<evidence type="ECO:0000256" key="2">
    <source>
        <dbReference type="ARBA" id="ARBA00022840"/>
    </source>
</evidence>
<dbReference type="SUPFAM" id="SSF52540">
    <property type="entry name" value="P-loop containing nucleoside triphosphate hydrolases"/>
    <property type="match status" value="1"/>
</dbReference>
<dbReference type="GO" id="GO:0005524">
    <property type="term" value="F:ATP binding"/>
    <property type="evidence" value="ECO:0007669"/>
    <property type="project" value="UniProtKB-KW"/>
</dbReference>
<dbReference type="InterPro" id="IPR027417">
    <property type="entry name" value="P-loop_NTPase"/>
</dbReference>
<protein>
    <submittedName>
        <fullName evidence="3">Cell division protein ZapE</fullName>
    </submittedName>
</protein>
<accession>A0A840AU73</accession>
<dbReference type="EMBL" id="JACIDS010000003">
    <property type="protein sequence ID" value="MBB3931886.1"/>
    <property type="molecule type" value="Genomic_DNA"/>
</dbReference>
<dbReference type="Proteomes" id="UP000553963">
    <property type="component" value="Unassembled WGS sequence"/>
</dbReference>
<dbReference type="InterPro" id="IPR005654">
    <property type="entry name" value="ATPase_AFG1-like"/>
</dbReference>
<dbReference type="GO" id="GO:0016887">
    <property type="term" value="F:ATP hydrolysis activity"/>
    <property type="evidence" value="ECO:0007669"/>
    <property type="project" value="InterPro"/>
</dbReference>
<proteinExistence type="predicted"/>
<dbReference type="Pfam" id="PF03969">
    <property type="entry name" value="AFG1_ATPase"/>
    <property type="match status" value="1"/>
</dbReference>
<comment type="caution">
    <text evidence="3">The sequence shown here is derived from an EMBL/GenBank/DDBJ whole genome shotgun (WGS) entry which is preliminary data.</text>
</comment>
<dbReference type="NCBIfam" id="NF040713">
    <property type="entry name" value="ZapE"/>
    <property type="match status" value="1"/>
</dbReference>
<reference evidence="3 4" key="1">
    <citation type="submission" date="2020-08" db="EMBL/GenBank/DDBJ databases">
        <title>Genomic Encyclopedia of Type Strains, Phase IV (KMG-IV): sequencing the most valuable type-strain genomes for metagenomic binning, comparative biology and taxonomic classification.</title>
        <authorList>
            <person name="Goeker M."/>
        </authorList>
    </citation>
    <scope>NUCLEOTIDE SEQUENCE [LARGE SCALE GENOMIC DNA]</scope>
    <source>
        <strain evidence="3 4">DSM 25966</strain>
    </source>
</reference>
<organism evidence="3 4">
    <name type="scientific">Kaistia hirudinis</name>
    <dbReference type="NCBI Taxonomy" id="1293440"/>
    <lineage>
        <taxon>Bacteria</taxon>
        <taxon>Pseudomonadati</taxon>
        <taxon>Pseudomonadota</taxon>
        <taxon>Alphaproteobacteria</taxon>
        <taxon>Hyphomicrobiales</taxon>
        <taxon>Kaistiaceae</taxon>
        <taxon>Kaistia</taxon>
    </lineage>
</organism>
<dbReference type="GO" id="GO:0005737">
    <property type="term" value="C:cytoplasm"/>
    <property type="evidence" value="ECO:0007669"/>
    <property type="project" value="TreeGrafter"/>
</dbReference>
<name>A0A840AU73_9HYPH</name>
<gene>
    <name evidence="3" type="ORF">GGR25_002936</name>
</gene>
<dbReference type="AlphaFoldDB" id="A0A840AU73"/>
<evidence type="ECO:0000313" key="3">
    <source>
        <dbReference type="EMBL" id="MBB3931886.1"/>
    </source>
</evidence>
<sequence length="389" mass="43189">MSKEAPHASPLVATAYDRMVAAGEVEDDPAQRALIARFDVLNARLATRRLAKKSSSLGWLFGRRDHAQNDIRGLYVHGEVGRGKTMLMDLFFASAVSERKRRAHFNDFMADVHARVFRVREAIKNGTVKGDDPIPIVAREIADETELLCFDEFTVTDIADAMILGRLFTQLFARGVIMVATSNVAPDDLYRGGLNRDRFLPFIALLKERVEVVRLGSRTDYRQEKTNRLRVYLTPLGPEADAAMDEAWARLTDGAAGEATTLSVLGRDVTVPRAARGVARFDFADLCARPLGASDYLAIAHAFETVLIDRIPAMDAARRNEAKRFITLIDALYDGHVKLVVSAAAEPDLLYRAESGTEAFEFARTASRLTEMRSQEYSNLAHHGFIAET</sequence>
<dbReference type="PANTHER" id="PTHR12169:SF6">
    <property type="entry name" value="AFG1-LIKE ATPASE"/>
    <property type="match status" value="1"/>
</dbReference>
<evidence type="ECO:0000256" key="1">
    <source>
        <dbReference type="ARBA" id="ARBA00022741"/>
    </source>
</evidence>
<keyword evidence="2" id="KW-0067">ATP-binding</keyword>
<dbReference type="RefSeq" id="WP_183399492.1">
    <property type="nucleotide sequence ID" value="NZ_JACIDS010000003.1"/>
</dbReference>
<dbReference type="GO" id="GO:0051301">
    <property type="term" value="P:cell division"/>
    <property type="evidence" value="ECO:0007669"/>
    <property type="project" value="UniProtKB-KW"/>
</dbReference>